<sequence length="65" mass="7488">MRAIDNELQTESRVDCILNVIQNFASHICLWRISLLRFWSLSKISYISSQCLKKSITGCSQLLVI</sequence>
<evidence type="ECO:0000313" key="1">
    <source>
        <dbReference type="EMBL" id="CEK70542.1"/>
    </source>
</evidence>
<name>A0A0B6ZQ89_9EUPU</name>
<protein>
    <submittedName>
        <fullName evidence="1">Uncharacterized protein</fullName>
    </submittedName>
</protein>
<dbReference type="EMBL" id="HACG01023677">
    <property type="protein sequence ID" value="CEK70542.1"/>
    <property type="molecule type" value="Transcribed_RNA"/>
</dbReference>
<reference evidence="1" key="1">
    <citation type="submission" date="2014-12" db="EMBL/GenBank/DDBJ databases">
        <title>Insight into the proteome of Arion vulgaris.</title>
        <authorList>
            <person name="Aradska J."/>
            <person name="Bulat T."/>
            <person name="Smidak R."/>
            <person name="Sarate P."/>
            <person name="Gangsoo J."/>
            <person name="Sialana F."/>
            <person name="Bilban M."/>
            <person name="Lubec G."/>
        </authorList>
    </citation>
    <scope>NUCLEOTIDE SEQUENCE</scope>
    <source>
        <tissue evidence="1">Skin</tissue>
    </source>
</reference>
<organism evidence="1">
    <name type="scientific">Arion vulgaris</name>
    <dbReference type="NCBI Taxonomy" id="1028688"/>
    <lineage>
        <taxon>Eukaryota</taxon>
        <taxon>Metazoa</taxon>
        <taxon>Spiralia</taxon>
        <taxon>Lophotrochozoa</taxon>
        <taxon>Mollusca</taxon>
        <taxon>Gastropoda</taxon>
        <taxon>Heterobranchia</taxon>
        <taxon>Euthyneura</taxon>
        <taxon>Panpulmonata</taxon>
        <taxon>Eupulmonata</taxon>
        <taxon>Stylommatophora</taxon>
        <taxon>Helicina</taxon>
        <taxon>Arionoidea</taxon>
        <taxon>Arionidae</taxon>
        <taxon>Arion</taxon>
    </lineage>
</organism>
<proteinExistence type="predicted"/>
<accession>A0A0B6ZQ89</accession>
<dbReference type="AlphaFoldDB" id="A0A0B6ZQ89"/>
<gene>
    <name evidence="1" type="primary">ORF74577</name>
</gene>